<dbReference type="SUPFAM" id="SSF109998">
    <property type="entry name" value="Triger factor/SurA peptide-binding domain-like"/>
    <property type="match status" value="1"/>
</dbReference>
<dbReference type="InterPro" id="IPR027304">
    <property type="entry name" value="Trigger_fact/SurA_dom_sf"/>
</dbReference>
<dbReference type="Pfam" id="PF13624">
    <property type="entry name" value="SurA_N_3"/>
    <property type="match status" value="1"/>
</dbReference>
<proteinExistence type="predicted"/>
<sequence>MKNLTSTFYAVIITMLMALALPQAAIGATVKVTVNEMPITDVQISQRAKLLKLERRGNSASARLLMARKELVDEELKMQEAKRLEMSPTDAEVSEAFLNVARNMRVSSDNLTRILTQNGVNPQTLKDRLRAAIAWRNVTRTAVQSRIQFSETELEQKAAAQLTPADNIDYILKEVLFIIPAGSKISTSRRTAQANQYRRSFQGCDSAVELSLSYTDAAVIDLGRRHATQLPETLAKELARLNVGGITKPRVVSNGVSMLAICSKTAARDLSFATNKVRQEVGTKLLKAEAEKYLEELRTKANINNR</sequence>
<dbReference type="PANTHER" id="PTHR47637">
    <property type="entry name" value="CHAPERONE SURA"/>
    <property type="match status" value="1"/>
</dbReference>
<dbReference type="Gene3D" id="1.10.4030.10">
    <property type="entry name" value="Porin chaperone SurA, peptide-binding domain"/>
    <property type="match status" value="1"/>
</dbReference>
<gene>
    <name evidence="2" type="ORF">MNBD_ALPHA12-977</name>
</gene>
<protein>
    <recommendedName>
        <fullName evidence="3">Survival protein SurA (Peptidyl-prolyl cis-trans isomerase SurA)</fullName>
    </recommendedName>
</protein>
<reference evidence="2" key="1">
    <citation type="submission" date="2018-06" db="EMBL/GenBank/DDBJ databases">
        <authorList>
            <person name="Zhirakovskaya E."/>
        </authorList>
    </citation>
    <scope>NUCLEOTIDE SEQUENCE</scope>
</reference>
<name>A0A3B0TBB3_9ZZZZ</name>
<dbReference type="InterPro" id="IPR050280">
    <property type="entry name" value="OMP_Chaperone_SurA"/>
</dbReference>
<keyword evidence="1" id="KW-0732">Signal</keyword>
<dbReference type="EMBL" id="UOEO01000040">
    <property type="protein sequence ID" value="VAW15921.1"/>
    <property type="molecule type" value="Genomic_DNA"/>
</dbReference>
<dbReference type="AlphaFoldDB" id="A0A3B0TBB3"/>
<evidence type="ECO:0008006" key="3">
    <source>
        <dbReference type="Google" id="ProtNLM"/>
    </source>
</evidence>
<organism evidence="2">
    <name type="scientific">hydrothermal vent metagenome</name>
    <dbReference type="NCBI Taxonomy" id="652676"/>
    <lineage>
        <taxon>unclassified sequences</taxon>
        <taxon>metagenomes</taxon>
        <taxon>ecological metagenomes</taxon>
    </lineage>
</organism>
<evidence type="ECO:0000313" key="2">
    <source>
        <dbReference type="EMBL" id="VAW15921.1"/>
    </source>
</evidence>
<dbReference type="PANTHER" id="PTHR47637:SF1">
    <property type="entry name" value="CHAPERONE SURA"/>
    <property type="match status" value="1"/>
</dbReference>
<accession>A0A3B0TBB3</accession>
<evidence type="ECO:0000256" key="1">
    <source>
        <dbReference type="ARBA" id="ARBA00022729"/>
    </source>
</evidence>